<evidence type="ECO:0000313" key="9">
    <source>
        <dbReference type="Proteomes" id="UP000236919"/>
    </source>
</evidence>
<feature type="domain" description="D-isomer specific 2-hydroxyacid dehydrogenase catalytic" evidence="6">
    <location>
        <begin position="25"/>
        <end position="317"/>
    </location>
</feature>
<dbReference type="GO" id="GO:0008652">
    <property type="term" value="P:amino acid biosynthetic process"/>
    <property type="evidence" value="ECO:0007669"/>
    <property type="project" value="UniProtKB-KW"/>
</dbReference>
<evidence type="ECO:0000256" key="4">
    <source>
        <dbReference type="ARBA" id="ARBA00023027"/>
    </source>
</evidence>
<dbReference type="InterPro" id="IPR036291">
    <property type="entry name" value="NAD(P)-bd_dom_sf"/>
</dbReference>
<evidence type="ECO:0000256" key="1">
    <source>
        <dbReference type="ARBA" id="ARBA00005854"/>
    </source>
</evidence>
<feature type="domain" description="D-isomer specific 2-hydroxyacid dehydrogenase NAD-binding" evidence="7">
    <location>
        <begin position="116"/>
        <end position="290"/>
    </location>
</feature>
<evidence type="ECO:0000259" key="6">
    <source>
        <dbReference type="Pfam" id="PF00389"/>
    </source>
</evidence>
<name>A0A2S4M2T1_9HYPH</name>
<dbReference type="FunFam" id="3.40.50.720:FF:000203">
    <property type="entry name" value="D-3-phosphoglycerate dehydrogenase (SerA)"/>
    <property type="match status" value="1"/>
</dbReference>
<reference evidence="8 9" key="1">
    <citation type="submission" date="2018-01" db="EMBL/GenBank/DDBJ databases">
        <title>Genomic Encyclopedia of Type Strains, Phase III (KMG-III): the genomes of soil and plant-associated and newly described type strains.</title>
        <authorList>
            <person name="Whitman W."/>
        </authorList>
    </citation>
    <scope>NUCLEOTIDE SEQUENCE [LARGE SCALE GENOMIC DNA]</scope>
    <source>
        <strain evidence="8 9">1131</strain>
    </source>
</reference>
<dbReference type="Proteomes" id="UP000236919">
    <property type="component" value="Unassembled WGS sequence"/>
</dbReference>
<evidence type="ECO:0000256" key="3">
    <source>
        <dbReference type="ARBA" id="ARBA00023002"/>
    </source>
</evidence>
<dbReference type="EMBL" id="PQFZ01000013">
    <property type="protein sequence ID" value="POR48947.1"/>
    <property type="molecule type" value="Genomic_DNA"/>
</dbReference>
<dbReference type="SUPFAM" id="SSF51735">
    <property type="entry name" value="NAD(P)-binding Rossmann-fold domains"/>
    <property type="match status" value="1"/>
</dbReference>
<dbReference type="PANTHER" id="PTHR42789:SF1">
    <property type="entry name" value="D-ISOMER SPECIFIC 2-HYDROXYACID DEHYDROGENASE FAMILY PROTEIN (AFU_ORTHOLOGUE AFUA_6G10090)"/>
    <property type="match status" value="1"/>
</dbReference>
<sequence>MNRPLVIVLDDSQHVARQSADWSGLEARADVRFLSQAFASEEAVAAALADAEIIIPTRERTAFGASLIGRLPKLRLLALTGGRAQTLDLAACTAAGVIVSNTGGKHVGAATAELAFALILANARSLPQADALMRAGGWHEGLPLGDVVAGKRLGIVGLGKLGQRVARYAKAFDMEVVAWSQNLTAEAAAAAGVAYVGKDELFATSDVVSLHLVLSERTRGIVGAAELAAMKRGACLVNTARGPLIDEGALLEHLRKGAIRAALDVYDQEPLPRDHPLRSLPNVVLTPHQGYSAAPVLAEYYGESIENALAFLDGKPTRVMNPEVLGRS</sequence>
<dbReference type="AlphaFoldDB" id="A0A2S4M2T1"/>
<protein>
    <submittedName>
        <fullName evidence="8">Lactate dehydrogenase-like 2-hydroxyacid dehydrogenase</fullName>
    </submittedName>
</protein>
<organism evidence="8 9">
    <name type="scientific">Bosea psychrotolerans</name>
    <dbReference type="NCBI Taxonomy" id="1871628"/>
    <lineage>
        <taxon>Bacteria</taxon>
        <taxon>Pseudomonadati</taxon>
        <taxon>Pseudomonadota</taxon>
        <taxon>Alphaproteobacteria</taxon>
        <taxon>Hyphomicrobiales</taxon>
        <taxon>Boseaceae</taxon>
        <taxon>Bosea</taxon>
    </lineage>
</organism>
<comment type="caution">
    <text evidence="8">The sequence shown here is derived from an EMBL/GenBank/DDBJ whole genome shotgun (WGS) entry which is preliminary data.</text>
</comment>
<dbReference type="CDD" id="cd12169">
    <property type="entry name" value="PGDH_like_1"/>
    <property type="match status" value="1"/>
</dbReference>
<keyword evidence="9" id="KW-1185">Reference proteome</keyword>
<gene>
    <name evidence="8" type="ORF">CYD53_11378</name>
</gene>
<dbReference type="InterPro" id="IPR006140">
    <property type="entry name" value="D-isomer_DH_NAD-bd"/>
</dbReference>
<evidence type="ECO:0000313" key="8">
    <source>
        <dbReference type="EMBL" id="POR48947.1"/>
    </source>
</evidence>
<dbReference type="OrthoDB" id="9793626at2"/>
<accession>A0A2S4M2T1</accession>
<dbReference type="GO" id="GO:0016616">
    <property type="term" value="F:oxidoreductase activity, acting on the CH-OH group of donors, NAD or NADP as acceptor"/>
    <property type="evidence" value="ECO:0007669"/>
    <property type="project" value="InterPro"/>
</dbReference>
<dbReference type="InterPro" id="IPR029753">
    <property type="entry name" value="D-isomer_DH_CS"/>
</dbReference>
<dbReference type="SUPFAM" id="SSF52283">
    <property type="entry name" value="Formate/glycerate dehydrogenase catalytic domain-like"/>
    <property type="match status" value="1"/>
</dbReference>
<dbReference type="Pfam" id="PF02826">
    <property type="entry name" value="2-Hacid_dh_C"/>
    <property type="match status" value="1"/>
</dbReference>
<dbReference type="Pfam" id="PF00389">
    <property type="entry name" value="2-Hacid_dh"/>
    <property type="match status" value="1"/>
</dbReference>
<evidence type="ECO:0000256" key="5">
    <source>
        <dbReference type="RuleBase" id="RU003719"/>
    </source>
</evidence>
<dbReference type="InterPro" id="IPR029752">
    <property type="entry name" value="D-isomer_DH_CS1"/>
</dbReference>
<keyword evidence="4" id="KW-0520">NAD</keyword>
<dbReference type="Gene3D" id="3.40.50.720">
    <property type="entry name" value="NAD(P)-binding Rossmann-like Domain"/>
    <property type="match status" value="2"/>
</dbReference>
<dbReference type="InterPro" id="IPR050857">
    <property type="entry name" value="D-2-hydroxyacid_DH"/>
</dbReference>
<keyword evidence="3 5" id="KW-0560">Oxidoreductase</keyword>
<comment type="similarity">
    <text evidence="1 5">Belongs to the D-isomer specific 2-hydroxyacid dehydrogenase family.</text>
</comment>
<dbReference type="PANTHER" id="PTHR42789">
    <property type="entry name" value="D-ISOMER SPECIFIC 2-HYDROXYACID DEHYDROGENASE FAMILY PROTEIN (AFU_ORTHOLOGUE AFUA_6G10090)"/>
    <property type="match status" value="1"/>
</dbReference>
<dbReference type="InterPro" id="IPR006139">
    <property type="entry name" value="D-isomer_2_OHA_DH_cat_dom"/>
</dbReference>
<evidence type="ECO:0000256" key="2">
    <source>
        <dbReference type="ARBA" id="ARBA00022605"/>
    </source>
</evidence>
<dbReference type="GO" id="GO:0051287">
    <property type="term" value="F:NAD binding"/>
    <property type="evidence" value="ECO:0007669"/>
    <property type="project" value="InterPro"/>
</dbReference>
<evidence type="ECO:0000259" key="7">
    <source>
        <dbReference type="Pfam" id="PF02826"/>
    </source>
</evidence>
<proteinExistence type="inferred from homology"/>
<keyword evidence="2" id="KW-0028">Amino-acid biosynthesis</keyword>
<dbReference type="PROSITE" id="PS00671">
    <property type="entry name" value="D_2_HYDROXYACID_DH_3"/>
    <property type="match status" value="1"/>
</dbReference>
<dbReference type="PROSITE" id="PS00065">
    <property type="entry name" value="D_2_HYDROXYACID_DH_1"/>
    <property type="match status" value="1"/>
</dbReference>
<dbReference type="RefSeq" id="WP_103719885.1">
    <property type="nucleotide sequence ID" value="NZ_PQFZ01000013.1"/>
</dbReference>